<name>A0A1C6JBD2_9FIRM</name>
<accession>A0A1C6JBD2</accession>
<proteinExistence type="predicted"/>
<protein>
    <submittedName>
        <fullName evidence="1">Uncharacterized protein</fullName>
    </submittedName>
</protein>
<dbReference type="AlphaFoldDB" id="A0A1C6JBD2"/>
<reference evidence="1" key="1">
    <citation type="submission" date="2015-09" db="EMBL/GenBank/DDBJ databases">
        <authorList>
            <consortium name="Pathogen Informatics"/>
        </authorList>
    </citation>
    <scope>NUCLEOTIDE SEQUENCE</scope>
    <source>
        <strain evidence="1">2789STDY5834896</strain>
    </source>
</reference>
<evidence type="ECO:0000313" key="1">
    <source>
        <dbReference type="EMBL" id="SCJ78945.1"/>
    </source>
</evidence>
<sequence>MCRYRFERHKYNLPEVGDYYSYRIGFYPEEPNGPPLKVIEDVSMDFDFARRLTDLLNQCEVHLCHFMDIVEDALL</sequence>
<gene>
    <name evidence="1" type="ORF">SAMEA3545359_02031</name>
</gene>
<dbReference type="EMBL" id="FMHG01000001">
    <property type="protein sequence ID" value="SCJ78945.1"/>
    <property type="molecule type" value="Genomic_DNA"/>
</dbReference>
<organism evidence="1">
    <name type="scientific">uncultured Anaerotruncus sp</name>
    <dbReference type="NCBI Taxonomy" id="905011"/>
    <lineage>
        <taxon>Bacteria</taxon>
        <taxon>Bacillati</taxon>
        <taxon>Bacillota</taxon>
        <taxon>Clostridia</taxon>
        <taxon>Eubacteriales</taxon>
        <taxon>Oscillospiraceae</taxon>
        <taxon>Anaerotruncus</taxon>
        <taxon>environmental samples</taxon>
    </lineage>
</organism>